<dbReference type="Proteomes" id="UP000267096">
    <property type="component" value="Unassembled WGS sequence"/>
</dbReference>
<name>A0A0M3JCF1_ANISI</name>
<keyword evidence="3" id="KW-1185">Reference proteome</keyword>
<dbReference type="EMBL" id="UYRR01009586">
    <property type="protein sequence ID" value="VDK24977.1"/>
    <property type="molecule type" value="Genomic_DNA"/>
</dbReference>
<organism evidence="4">
    <name type="scientific">Anisakis simplex</name>
    <name type="common">Herring worm</name>
    <dbReference type="NCBI Taxonomy" id="6269"/>
    <lineage>
        <taxon>Eukaryota</taxon>
        <taxon>Metazoa</taxon>
        <taxon>Ecdysozoa</taxon>
        <taxon>Nematoda</taxon>
        <taxon>Chromadorea</taxon>
        <taxon>Rhabditida</taxon>
        <taxon>Spirurina</taxon>
        <taxon>Ascaridomorpha</taxon>
        <taxon>Ascaridoidea</taxon>
        <taxon>Anisakidae</taxon>
        <taxon>Anisakis</taxon>
        <taxon>Anisakis simplex complex</taxon>
    </lineage>
</organism>
<evidence type="ECO:0000313" key="2">
    <source>
        <dbReference type="EMBL" id="VDK24977.1"/>
    </source>
</evidence>
<feature type="compositionally biased region" description="Low complexity" evidence="1">
    <location>
        <begin position="12"/>
        <end position="39"/>
    </location>
</feature>
<proteinExistence type="predicted"/>
<sequence length="122" mass="13233">MMRWLEPYIADTANSNANADSSNTPSNTSTSAQPNNATAGSTTPNASTLQSSQQTISSAQKMPAPKEETLSCFMSEPDLASQDANASVVVSTSEDGVLLNRFVFNYLRYFLLFCIEFPRSFS</sequence>
<dbReference type="AlphaFoldDB" id="A0A0M3JCF1"/>
<reference evidence="4" key="1">
    <citation type="submission" date="2017-02" db="UniProtKB">
        <authorList>
            <consortium name="WormBaseParasite"/>
        </authorList>
    </citation>
    <scope>IDENTIFICATION</scope>
</reference>
<protein>
    <submittedName>
        <fullName evidence="2 4">Uncharacterized protein</fullName>
    </submittedName>
</protein>
<feature type="region of interest" description="Disordered" evidence="1">
    <location>
        <begin position="12"/>
        <end position="69"/>
    </location>
</feature>
<evidence type="ECO:0000256" key="1">
    <source>
        <dbReference type="SAM" id="MobiDB-lite"/>
    </source>
</evidence>
<feature type="compositionally biased region" description="Low complexity" evidence="1">
    <location>
        <begin position="46"/>
        <end position="60"/>
    </location>
</feature>
<gene>
    <name evidence="2" type="ORF">ASIM_LOCUS5086</name>
</gene>
<reference evidence="2 3" key="2">
    <citation type="submission" date="2018-11" db="EMBL/GenBank/DDBJ databases">
        <authorList>
            <consortium name="Pathogen Informatics"/>
        </authorList>
    </citation>
    <scope>NUCLEOTIDE SEQUENCE [LARGE SCALE GENOMIC DNA]</scope>
</reference>
<evidence type="ECO:0000313" key="3">
    <source>
        <dbReference type="Proteomes" id="UP000267096"/>
    </source>
</evidence>
<evidence type="ECO:0000313" key="4">
    <source>
        <dbReference type="WBParaSite" id="ASIM_0000528201-mRNA-1"/>
    </source>
</evidence>
<accession>A0A0M3JCF1</accession>
<dbReference type="WBParaSite" id="ASIM_0000528201-mRNA-1">
    <property type="protein sequence ID" value="ASIM_0000528201-mRNA-1"/>
    <property type="gene ID" value="ASIM_0000528201"/>
</dbReference>